<dbReference type="Pfam" id="PF01126">
    <property type="entry name" value="Heme_oxygenase"/>
    <property type="match status" value="1"/>
</dbReference>
<keyword evidence="3 4" id="KW-0408">Iron</keyword>
<accession>A0AAN7WGU8</accession>
<dbReference type="InterPro" id="IPR016053">
    <property type="entry name" value="Haem_Oase-like"/>
</dbReference>
<organism evidence="6 7">
    <name type="scientific">Arxiozyma heterogenica</name>
    <dbReference type="NCBI Taxonomy" id="278026"/>
    <lineage>
        <taxon>Eukaryota</taxon>
        <taxon>Fungi</taxon>
        <taxon>Dikarya</taxon>
        <taxon>Ascomycota</taxon>
        <taxon>Saccharomycotina</taxon>
        <taxon>Saccharomycetes</taxon>
        <taxon>Saccharomycetales</taxon>
        <taxon>Saccharomycetaceae</taxon>
        <taxon>Arxiozyma</taxon>
    </lineage>
</organism>
<dbReference type="AlphaFoldDB" id="A0AAN7WGU8"/>
<dbReference type="GO" id="GO:0004392">
    <property type="term" value="F:heme oxygenase (decyclizing) activity"/>
    <property type="evidence" value="ECO:0007669"/>
    <property type="project" value="InterPro"/>
</dbReference>
<feature type="transmembrane region" description="Helical" evidence="5">
    <location>
        <begin position="141"/>
        <end position="159"/>
    </location>
</feature>
<keyword evidence="1" id="KW-0349">Heme</keyword>
<dbReference type="GO" id="GO:0006788">
    <property type="term" value="P:heme oxidation"/>
    <property type="evidence" value="ECO:0007669"/>
    <property type="project" value="InterPro"/>
</dbReference>
<dbReference type="EMBL" id="JAWIZZ010000047">
    <property type="protein sequence ID" value="KAK5779405.1"/>
    <property type="molecule type" value="Genomic_DNA"/>
</dbReference>
<keyword evidence="5" id="KW-0812">Transmembrane</keyword>
<evidence type="ECO:0008006" key="8">
    <source>
        <dbReference type="Google" id="ProtNLM"/>
    </source>
</evidence>
<feature type="binding site" description="axial binding residue" evidence="4">
    <location>
        <position position="23"/>
    </location>
    <ligand>
        <name>heme b</name>
        <dbReference type="ChEBI" id="CHEBI:60344"/>
    </ligand>
    <ligandPart>
        <name>Fe</name>
        <dbReference type="ChEBI" id="CHEBI:18248"/>
    </ligandPart>
</feature>
<evidence type="ECO:0000313" key="6">
    <source>
        <dbReference type="EMBL" id="KAK5779405.1"/>
    </source>
</evidence>
<feature type="transmembrane region" description="Helical" evidence="5">
    <location>
        <begin position="282"/>
        <end position="303"/>
    </location>
</feature>
<gene>
    <name evidence="6" type="ORF">RI543_003296</name>
</gene>
<comment type="caution">
    <text evidence="6">The sequence shown here is derived from an EMBL/GenBank/DDBJ whole genome shotgun (WGS) entry which is preliminary data.</text>
</comment>
<protein>
    <recommendedName>
        <fullName evidence="8">Heme oxygenase</fullName>
    </recommendedName>
</protein>
<dbReference type="InterPro" id="IPR002051">
    <property type="entry name" value="Haem_Oase"/>
</dbReference>
<dbReference type="InterPro" id="IPR016084">
    <property type="entry name" value="Haem_Oase-like_multi-hlx"/>
</dbReference>
<dbReference type="GO" id="GO:0046872">
    <property type="term" value="F:metal ion binding"/>
    <property type="evidence" value="ECO:0007669"/>
    <property type="project" value="UniProtKB-KW"/>
</dbReference>
<evidence type="ECO:0000256" key="3">
    <source>
        <dbReference type="ARBA" id="ARBA00023004"/>
    </source>
</evidence>
<dbReference type="PANTHER" id="PTHR10720:SF0">
    <property type="entry name" value="HEME OXYGENASE"/>
    <property type="match status" value="1"/>
</dbReference>
<dbReference type="SUPFAM" id="SSF48613">
    <property type="entry name" value="Heme oxygenase-like"/>
    <property type="match status" value="1"/>
</dbReference>
<evidence type="ECO:0000256" key="4">
    <source>
        <dbReference type="PIRSR" id="PIRSR000343-2"/>
    </source>
</evidence>
<evidence type="ECO:0000256" key="1">
    <source>
        <dbReference type="ARBA" id="ARBA00022617"/>
    </source>
</evidence>
<proteinExistence type="predicted"/>
<sequence>MIPAPTDTEALANRINLHTRDAHNKVDTRLSIKMAFVMRHDFIYIDILKNFYLIFNTIEQNIDHILTYESNDDRLLKSRQVLKQFYIDEFRRSENISKDLAFFGVDSKQLLQDKIEENLPPKLSEFLEYIEYNVKKDPLTVLAYCHVLYLALFAGGRIFRSSFMRNIGFLGNYKSDLSQRELIMRATNFFQFDESAQQEIKLKLKYKEKFELSTRNTLTEPEKLIIINTSRDIFRYVYNIFEEISKLNRERLLSFKDFKIISFLLDEWRYDNDNSKSKSLKLIFFIIKYSLLILSIFILWKLIGLAQSSIK</sequence>
<keyword evidence="7" id="KW-1185">Reference proteome</keyword>
<name>A0AAN7WGU8_9SACH</name>
<keyword evidence="2 4" id="KW-0479">Metal-binding</keyword>
<dbReference type="Gene3D" id="1.20.910.10">
    <property type="entry name" value="Heme oxygenase-like"/>
    <property type="match status" value="1"/>
</dbReference>
<dbReference type="CDD" id="cd19165">
    <property type="entry name" value="HemeO"/>
    <property type="match status" value="1"/>
</dbReference>
<dbReference type="PANTHER" id="PTHR10720">
    <property type="entry name" value="HEME OXYGENASE"/>
    <property type="match status" value="1"/>
</dbReference>
<evidence type="ECO:0000256" key="2">
    <source>
        <dbReference type="ARBA" id="ARBA00022723"/>
    </source>
</evidence>
<keyword evidence="5" id="KW-1133">Transmembrane helix</keyword>
<keyword evidence="5" id="KW-0472">Membrane</keyword>
<evidence type="ECO:0000313" key="7">
    <source>
        <dbReference type="Proteomes" id="UP001306508"/>
    </source>
</evidence>
<evidence type="ECO:0000256" key="5">
    <source>
        <dbReference type="SAM" id="Phobius"/>
    </source>
</evidence>
<reference evidence="7" key="1">
    <citation type="submission" date="2023-07" db="EMBL/GenBank/DDBJ databases">
        <title>A draft genome of Kazachstania heterogenica Y-27499.</title>
        <authorList>
            <person name="Donic C."/>
            <person name="Kralova J.S."/>
            <person name="Fidel L."/>
            <person name="Ben-Dor S."/>
            <person name="Jung S."/>
        </authorList>
    </citation>
    <scope>NUCLEOTIDE SEQUENCE [LARGE SCALE GENOMIC DNA]</scope>
    <source>
        <strain evidence="7">Y27499</strain>
    </source>
</reference>
<dbReference type="Proteomes" id="UP001306508">
    <property type="component" value="Unassembled WGS sequence"/>
</dbReference>
<dbReference type="PIRSF" id="PIRSF000343">
    <property type="entry name" value="Haem_Oase"/>
    <property type="match status" value="1"/>
</dbReference>